<name>A0ABD5YQM8_9EURY</name>
<protein>
    <submittedName>
        <fullName evidence="1">DUF5802 family protein</fullName>
    </submittedName>
</protein>
<sequence>MFEPFSRAYYFGRLYVEPYDGDRPVMRRDQHEEVNEQLYTSGVGVERLDNPLVMKLGTRHLAVHGESGIPDRTLAVPQSMLEERLRAPPNLREVLLAKADHAAQLVQMGAAAGI</sequence>
<accession>A0ABD5YQM8</accession>
<dbReference type="EMBL" id="JBHTAX010000001">
    <property type="protein sequence ID" value="MFC7190279.1"/>
    <property type="molecule type" value="Genomic_DNA"/>
</dbReference>
<dbReference type="GeneID" id="76199875"/>
<proteinExistence type="predicted"/>
<dbReference type="InterPro" id="IPR043825">
    <property type="entry name" value="DUF5802"/>
</dbReference>
<dbReference type="RefSeq" id="WP_248909751.1">
    <property type="nucleotide sequence ID" value="NZ_CP109979.1"/>
</dbReference>
<reference evidence="1 2" key="1">
    <citation type="journal article" date="2019" name="Int. J. Syst. Evol. Microbiol.">
        <title>The Global Catalogue of Microorganisms (GCM) 10K type strain sequencing project: providing services to taxonomists for standard genome sequencing and annotation.</title>
        <authorList>
            <consortium name="The Broad Institute Genomics Platform"/>
            <consortium name="The Broad Institute Genome Sequencing Center for Infectious Disease"/>
            <person name="Wu L."/>
            <person name="Ma J."/>
        </authorList>
    </citation>
    <scope>NUCLEOTIDE SEQUENCE [LARGE SCALE GENOMIC DNA]</scope>
    <source>
        <strain evidence="1 2">RDMS1</strain>
    </source>
</reference>
<keyword evidence="2" id="KW-1185">Reference proteome</keyword>
<dbReference type="Pfam" id="PF19118">
    <property type="entry name" value="DUF5802"/>
    <property type="match status" value="1"/>
</dbReference>
<comment type="caution">
    <text evidence="1">The sequence shown here is derived from an EMBL/GenBank/DDBJ whole genome shotgun (WGS) entry which is preliminary data.</text>
</comment>
<evidence type="ECO:0000313" key="2">
    <source>
        <dbReference type="Proteomes" id="UP001596417"/>
    </source>
</evidence>
<dbReference type="Proteomes" id="UP001596417">
    <property type="component" value="Unassembled WGS sequence"/>
</dbReference>
<dbReference type="AlphaFoldDB" id="A0ABD5YQM8"/>
<organism evidence="1 2">
    <name type="scientific">Halocatena marina</name>
    <dbReference type="NCBI Taxonomy" id="2934937"/>
    <lineage>
        <taxon>Archaea</taxon>
        <taxon>Methanobacteriati</taxon>
        <taxon>Methanobacteriota</taxon>
        <taxon>Stenosarchaea group</taxon>
        <taxon>Halobacteria</taxon>
        <taxon>Halobacteriales</taxon>
        <taxon>Natronomonadaceae</taxon>
        <taxon>Halocatena</taxon>
    </lineage>
</organism>
<evidence type="ECO:0000313" key="1">
    <source>
        <dbReference type="EMBL" id="MFC7190279.1"/>
    </source>
</evidence>
<gene>
    <name evidence="1" type="ORF">ACFQL7_10715</name>
</gene>